<reference evidence="1 2" key="1">
    <citation type="journal article" date="2012" name="J. Bacteriol.">
        <title>Draft Genome Sequence of the Soil Bacterium Burkholderia terrae Strain BS001, Which Interacts with Fungal Surface Structures.</title>
        <authorList>
            <person name="Nazir R."/>
            <person name="Hansen M.A."/>
            <person name="Sorensen S."/>
            <person name="van Elsas J.D."/>
        </authorList>
    </citation>
    <scope>NUCLEOTIDE SEQUENCE [LARGE SCALE GENOMIC DNA]</scope>
    <source>
        <strain evidence="1 2">BS001</strain>
    </source>
</reference>
<gene>
    <name evidence="1" type="ORF">WQE_20261</name>
</gene>
<dbReference type="Proteomes" id="UP000004980">
    <property type="component" value="Unassembled WGS sequence"/>
</dbReference>
<dbReference type="EMBL" id="AKAU01000107">
    <property type="protein sequence ID" value="EIM99218.1"/>
    <property type="molecule type" value="Genomic_DNA"/>
</dbReference>
<evidence type="ECO:0000313" key="2">
    <source>
        <dbReference type="Proteomes" id="UP000004980"/>
    </source>
</evidence>
<name>A0ABN0FKF3_9BURK</name>
<keyword evidence="2" id="KW-1185">Reference proteome</keyword>
<organism evidence="1 2">
    <name type="scientific">Paraburkholderia hospita</name>
    <dbReference type="NCBI Taxonomy" id="169430"/>
    <lineage>
        <taxon>Bacteria</taxon>
        <taxon>Pseudomonadati</taxon>
        <taxon>Pseudomonadota</taxon>
        <taxon>Betaproteobacteria</taxon>
        <taxon>Burkholderiales</taxon>
        <taxon>Burkholderiaceae</taxon>
        <taxon>Paraburkholderia</taxon>
    </lineage>
</organism>
<comment type="caution">
    <text evidence="1">The sequence shown here is derived from an EMBL/GenBank/DDBJ whole genome shotgun (WGS) entry which is preliminary data.</text>
</comment>
<evidence type="ECO:0000313" key="1">
    <source>
        <dbReference type="EMBL" id="EIM99218.1"/>
    </source>
</evidence>
<proteinExistence type="predicted"/>
<protein>
    <submittedName>
        <fullName evidence="1">Uncharacterized protein</fullName>
    </submittedName>
</protein>
<accession>A0ABN0FKF3</accession>
<sequence length="143" mass="16474">MQTRQKRSNEWDRSRCSVAFVVPQTPRFARSLEQLDYRLGELSAYLESNHGSTITYGKRYCEHKPISTATAESAVNQVINARMCKRQHMRWTSRGAQVRCAVINDDLATKLVAYRARIDKVPEDVLRFLELLQRAAEAESHAF</sequence>